<dbReference type="InterPro" id="IPR000871">
    <property type="entry name" value="Beta-lactam_class-A"/>
</dbReference>
<name>A0A8B0SV86_KLEPN</name>
<dbReference type="GO" id="GO:0008800">
    <property type="term" value="F:beta-lactamase activity"/>
    <property type="evidence" value="ECO:0007669"/>
    <property type="project" value="UniProtKB-EC"/>
</dbReference>
<dbReference type="GO" id="GO:0046677">
    <property type="term" value="P:response to antibiotic"/>
    <property type="evidence" value="ECO:0007669"/>
    <property type="project" value="InterPro"/>
</dbReference>
<dbReference type="Pfam" id="PF13354">
    <property type="entry name" value="Beta-lactamase2"/>
    <property type="match status" value="1"/>
</dbReference>
<proteinExistence type="predicted"/>
<reference evidence="3" key="1">
    <citation type="submission" date="2020-01" db="EMBL/GenBank/DDBJ databases">
        <authorList>
            <person name="Qin S."/>
        </authorList>
    </citation>
    <scope>NUCLEOTIDE SEQUENCE</scope>
    <source>
        <strain evidence="3">CVir17-16-YZ6g</strain>
        <plasmid evidence="3">p17-15-vir-like</plasmid>
    </source>
</reference>
<keyword evidence="3" id="KW-0614">Plasmid</keyword>
<geneLocation type="plasmid" evidence="3">
    <name>p17-15-vir-like</name>
</geneLocation>
<dbReference type="AlphaFoldDB" id="A0A8B0SV86"/>
<accession>A0A8B0SV86</accession>
<dbReference type="SUPFAM" id="SSF56601">
    <property type="entry name" value="beta-lactamase/transpeptidase-like"/>
    <property type="match status" value="1"/>
</dbReference>
<keyword evidence="3" id="KW-0378">Hydrolase</keyword>
<dbReference type="GO" id="GO:0030655">
    <property type="term" value="P:beta-lactam antibiotic catabolic process"/>
    <property type="evidence" value="ECO:0007669"/>
    <property type="project" value="InterPro"/>
</dbReference>
<organism evidence="3">
    <name type="scientific">Klebsiella pneumoniae</name>
    <dbReference type="NCBI Taxonomy" id="573"/>
    <lineage>
        <taxon>Bacteria</taxon>
        <taxon>Pseudomonadati</taxon>
        <taxon>Pseudomonadota</taxon>
        <taxon>Gammaproteobacteria</taxon>
        <taxon>Enterobacterales</taxon>
        <taxon>Enterobacteriaceae</taxon>
        <taxon>Klebsiella/Raoultella group</taxon>
        <taxon>Klebsiella</taxon>
        <taxon>Klebsiella pneumoniae complex</taxon>
    </lineage>
</organism>
<feature type="domain" description="Beta-lactamase class A catalytic" evidence="2">
    <location>
        <begin position="12"/>
        <end position="55"/>
    </location>
</feature>
<dbReference type="InterPro" id="IPR012338">
    <property type="entry name" value="Beta-lactam/transpept-like"/>
</dbReference>
<sequence length="60" mass="6321">MSTHQSQKKHLTDGMTVRELCSAAITMSDNTAANLLLTTIGGPKELTAFFAQHGGSCNSP</sequence>
<dbReference type="EC" id="3.5.2.6" evidence="3"/>
<dbReference type="Gene3D" id="3.40.710.10">
    <property type="entry name" value="DD-peptidase/beta-lactamase superfamily"/>
    <property type="match status" value="1"/>
</dbReference>
<dbReference type="EMBL" id="MN956836">
    <property type="protein sequence ID" value="QTX14650.1"/>
    <property type="molecule type" value="Genomic_DNA"/>
</dbReference>
<evidence type="ECO:0000256" key="1">
    <source>
        <dbReference type="ARBA" id="ARBA00001526"/>
    </source>
</evidence>
<comment type="catalytic activity">
    <reaction evidence="1">
        <text>a beta-lactam + H2O = a substituted beta-amino acid</text>
        <dbReference type="Rhea" id="RHEA:20401"/>
        <dbReference type="ChEBI" id="CHEBI:15377"/>
        <dbReference type="ChEBI" id="CHEBI:35627"/>
        <dbReference type="ChEBI" id="CHEBI:140347"/>
        <dbReference type="EC" id="3.5.2.6"/>
    </reaction>
</comment>
<dbReference type="InterPro" id="IPR045155">
    <property type="entry name" value="Beta-lactam_cat"/>
</dbReference>
<evidence type="ECO:0000313" key="3">
    <source>
        <dbReference type="EMBL" id="QTX14650.1"/>
    </source>
</evidence>
<protein>
    <submittedName>
        <fullName evidence="3">Class A beta-lactamase</fullName>
        <ecNumber evidence="3">3.5.2.6</ecNumber>
    </submittedName>
</protein>
<dbReference type="PRINTS" id="PR00118">
    <property type="entry name" value="BLACTAMASEA"/>
</dbReference>
<evidence type="ECO:0000259" key="2">
    <source>
        <dbReference type="Pfam" id="PF13354"/>
    </source>
</evidence>